<protein>
    <submittedName>
        <fullName evidence="1">Uncharacterized protein</fullName>
    </submittedName>
</protein>
<reference evidence="1" key="1">
    <citation type="submission" date="2021-02" db="EMBL/GenBank/DDBJ databases">
        <authorList>
            <person name="Nowell W R."/>
        </authorList>
    </citation>
    <scope>NUCLEOTIDE SEQUENCE</scope>
    <source>
        <strain evidence="1">Ploen Becks lab</strain>
    </source>
</reference>
<proteinExistence type="predicted"/>
<dbReference type="EMBL" id="CAJNOC010007510">
    <property type="protein sequence ID" value="CAF1100248.1"/>
    <property type="molecule type" value="Genomic_DNA"/>
</dbReference>
<name>A0A814P428_9BILA</name>
<sequence>MKNLQESSPVSINCKFSAKNYKNLDPIKSSKRLNLKYTDTQTDANINILPDVKIKKVKTRTLENDPIQLGSLVGSKLLMSVKDLRKSIKNLIAIQEEQKKTKTEENI</sequence>
<organism evidence="1 2">
    <name type="scientific">Brachionus calyciflorus</name>
    <dbReference type="NCBI Taxonomy" id="104777"/>
    <lineage>
        <taxon>Eukaryota</taxon>
        <taxon>Metazoa</taxon>
        <taxon>Spiralia</taxon>
        <taxon>Gnathifera</taxon>
        <taxon>Rotifera</taxon>
        <taxon>Eurotatoria</taxon>
        <taxon>Monogononta</taxon>
        <taxon>Pseudotrocha</taxon>
        <taxon>Ploima</taxon>
        <taxon>Brachionidae</taxon>
        <taxon>Brachionus</taxon>
    </lineage>
</organism>
<dbReference type="Proteomes" id="UP000663879">
    <property type="component" value="Unassembled WGS sequence"/>
</dbReference>
<feature type="non-terminal residue" evidence="1">
    <location>
        <position position="107"/>
    </location>
</feature>
<comment type="caution">
    <text evidence="1">The sequence shown here is derived from an EMBL/GenBank/DDBJ whole genome shotgun (WGS) entry which is preliminary data.</text>
</comment>
<evidence type="ECO:0000313" key="1">
    <source>
        <dbReference type="EMBL" id="CAF1100248.1"/>
    </source>
</evidence>
<evidence type="ECO:0000313" key="2">
    <source>
        <dbReference type="Proteomes" id="UP000663879"/>
    </source>
</evidence>
<gene>
    <name evidence="1" type="ORF">OXX778_LOCUS21113</name>
</gene>
<keyword evidence="2" id="KW-1185">Reference proteome</keyword>
<accession>A0A814P428</accession>
<dbReference type="AlphaFoldDB" id="A0A814P428"/>